<comment type="caution">
    <text evidence="13">The sequence shown here is derived from an EMBL/GenBank/DDBJ whole genome shotgun (WGS) entry which is preliminary data.</text>
</comment>
<dbReference type="GO" id="GO:0046930">
    <property type="term" value="C:pore complex"/>
    <property type="evidence" value="ECO:0007669"/>
    <property type="project" value="UniProtKB-KW"/>
</dbReference>
<reference evidence="13 14" key="1">
    <citation type="submission" date="2017-02" db="EMBL/GenBank/DDBJ databases">
        <title>Genomic diversity within the haloalkaliphilic genus Thioalkalivibrio.</title>
        <authorList>
            <person name="Ahn A.-C."/>
            <person name="Meier-Kolthoff J."/>
            <person name="Overmars L."/>
            <person name="Richter M."/>
            <person name="Woyke T."/>
            <person name="Sorokin D.Y."/>
            <person name="Muyzer G."/>
        </authorList>
    </citation>
    <scope>NUCLEOTIDE SEQUENCE [LARGE SCALE GENOMIC DNA]</scope>
    <source>
        <strain evidence="13 14">HL17</strain>
    </source>
</reference>
<dbReference type="Pfam" id="PF13609">
    <property type="entry name" value="Porin_4"/>
    <property type="match status" value="1"/>
</dbReference>
<dbReference type="InterPro" id="IPR033900">
    <property type="entry name" value="Gram_neg_porin_domain"/>
</dbReference>
<dbReference type="GO" id="GO:0015288">
    <property type="term" value="F:porin activity"/>
    <property type="evidence" value="ECO:0007669"/>
    <property type="project" value="UniProtKB-KW"/>
</dbReference>
<feature type="domain" description="Porin" evidence="12">
    <location>
        <begin position="5"/>
        <end position="295"/>
    </location>
</feature>
<dbReference type="PANTHER" id="PTHR34501">
    <property type="entry name" value="PROTEIN YDDL-RELATED"/>
    <property type="match status" value="1"/>
</dbReference>
<evidence type="ECO:0000256" key="1">
    <source>
        <dbReference type="ARBA" id="ARBA00004571"/>
    </source>
</evidence>
<dbReference type="InterPro" id="IPR023614">
    <property type="entry name" value="Porin_dom_sf"/>
</dbReference>
<keyword evidence="5" id="KW-0812">Transmembrane</keyword>
<feature type="chain" id="PRO_5013047513" evidence="11">
    <location>
        <begin position="19"/>
        <end position="332"/>
    </location>
</feature>
<evidence type="ECO:0000256" key="8">
    <source>
        <dbReference type="ARBA" id="ARBA00023114"/>
    </source>
</evidence>
<keyword evidence="7" id="KW-0406">Ion transport</keyword>
<keyword evidence="14" id="KW-1185">Reference proteome</keyword>
<keyword evidence="10" id="KW-0998">Cell outer membrane</keyword>
<evidence type="ECO:0000256" key="2">
    <source>
        <dbReference type="ARBA" id="ARBA00011233"/>
    </source>
</evidence>
<feature type="signal peptide" evidence="11">
    <location>
        <begin position="1"/>
        <end position="18"/>
    </location>
</feature>
<dbReference type="STRING" id="252474.B1A74_09170"/>
<dbReference type="GO" id="GO:0006811">
    <property type="term" value="P:monoatomic ion transport"/>
    <property type="evidence" value="ECO:0007669"/>
    <property type="project" value="UniProtKB-KW"/>
</dbReference>
<proteinExistence type="predicted"/>
<comment type="subcellular location">
    <subcellularLocation>
        <location evidence="1">Cell outer membrane</location>
        <topology evidence="1">Multi-pass membrane protein</topology>
    </subcellularLocation>
</comment>
<evidence type="ECO:0000256" key="7">
    <source>
        <dbReference type="ARBA" id="ARBA00023065"/>
    </source>
</evidence>
<evidence type="ECO:0000256" key="11">
    <source>
        <dbReference type="SAM" id="SignalP"/>
    </source>
</evidence>
<evidence type="ECO:0000256" key="6">
    <source>
        <dbReference type="ARBA" id="ARBA00022729"/>
    </source>
</evidence>
<name>A0A1V2ZXJ1_9GAMM</name>
<evidence type="ECO:0000256" key="5">
    <source>
        <dbReference type="ARBA" id="ARBA00022692"/>
    </source>
</evidence>
<dbReference type="EMBL" id="MUZR01000035">
    <property type="protein sequence ID" value="OOC09844.1"/>
    <property type="molecule type" value="Genomic_DNA"/>
</dbReference>
<dbReference type="InterPro" id="IPR050298">
    <property type="entry name" value="Gram-neg_bact_OMP"/>
</dbReference>
<evidence type="ECO:0000256" key="4">
    <source>
        <dbReference type="ARBA" id="ARBA00022452"/>
    </source>
</evidence>
<evidence type="ECO:0000256" key="10">
    <source>
        <dbReference type="ARBA" id="ARBA00023237"/>
    </source>
</evidence>
<keyword evidence="3" id="KW-0813">Transport</keyword>
<evidence type="ECO:0000256" key="3">
    <source>
        <dbReference type="ARBA" id="ARBA00022448"/>
    </source>
</evidence>
<keyword evidence="4" id="KW-1134">Transmembrane beta strand</keyword>
<keyword evidence="9" id="KW-0472">Membrane</keyword>
<dbReference type="SUPFAM" id="SSF56935">
    <property type="entry name" value="Porins"/>
    <property type="match status" value="1"/>
</dbReference>
<dbReference type="OrthoDB" id="625456at2"/>
<dbReference type="Proteomes" id="UP000189177">
    <property type="component" value="Unassembled WGS sequence"/>
</dbReference>
<evidence type="ECO:0000259" key="12">
    <source>
        <dbReference type="Pfam" id="PF13609"/>
    </source>
</evidence>
<protein>
    <submittedName>
        <fullName evidence="13">Porin</fullName>
    </submittedName>
</protein>
<evidence type="ECO:0000313" key="14">
    <source>
        <dbReference type="Proteomes" id="UP000189177"/>
    </source>
</evidence>
<comment type="subunit">
    <text evidence="2">Homotrimer.</text>
</comment>
<gene>
    <name evidence="13" type="ORF">B1A74_09170</name>
</gene>
<dbReference type="PANTHER" id="PTHR34501:SF9">
    <property type="entry name" value="MAJOR OUTER MEMBRANE PROTEIN P.IA"/>
    <property type="match status" value="1"/>
</dbReference>
<accession>A0A1V2ZXJ1</accession>
<dbReference type="AlphaFoldDB" id="A0A1V2ZXJ1"/>
<evidence type="ECO:0000313" key="13">
    <source>
        <dbReference type="EMBL" id="OOC09844.1"/>
    </source>
</evidence>
<dbReference type="Gene3D" id="2.40.160.10">
    <property type="entry name" value="Porin"/>
    <property type="match status" value="1"/>
</dbReference>
<evidence type="ECO:0000256" key="9">
    <source>
        <dbReference type="ARBA" id="ARBA00023136"/>
    </source>
</evidence>
<dbReference type="CDD" id="cd00342">
    <property type="entry name" value="gram_neg_porins"/>
    <property type="match status" value="1"/>
</dbReference>
<organism evidence="13 14">
    <name type="scientific">Thioalkalivibrio halophilus</name>
    <dbReference type="NCBI Taxonomy" id="252474"/>
    <lineage>
        <taxon>Bacteria</taxon>
        <taxon>Pseudomonadati</taxon>
        <taxon>Pseudomonadota</taxon>
        <taxon>Gammaproteobacteria</taxon>
        <taxon>Chromatiales</taxon>
        <taxon>Ectothiorhodospiraceae</taxon>
        <taxon>Thioalkalivibrio</taxon>
    </lineage>
</organism>
<sequence>MLAAAVAATLAAPGMAMAQEEGAGPIDWDFYGSLRLQYEAADPDNHSSYDGFRDAYSRVGFMGSMEFNEGLSAFAQLELPLDLANGRVQDPFNGQDEDVRIGKIGIESDVAGTFAYGRDWLPYYNAIAFPVDMFNSFQSGFITYAAFRESDTLFYYSPDFNGFSFGGAYVTDGADDDNPYQLTGTYSMGDTTFSVGLQDANADDRNRNWGFSVMHTMGDLYIGAKAETVDSADDDVDGDNSFNVFASYDWGQHTFKGMLATMDTWGGDVAHLGYDYHVNDALTFFAEYYRESESDDAGSGAIGDVRARDMDDDGINVFDTGNVFMTGMHYSF</sequence>
<keyword evidence="6 11" id="KW-0732">Signal</keyword>
<dbReference type="GO" id="GO:0009279">
    <property type="term" value="C:cell outer membrane"/>
    <property type="evidence" value="ECO:0007669"/>
    <property type="project" value="UniProtKB-SubCell"/>
</dbReference>
<keyword evidence="8" id="KW-0626">Porin</keyword>